<feature type="signal peptide" evidence="1">
    <location>
        <begin position="1"/>
        <end position="28"/>
    </location>
</feature>
<dbReference type="EMBL" id="WNKX01000015">
    <property type="protein sequence ID" value="MTW12665.1"/>
    <property type="molecule type" value="Genomic_DNA"/>
</dbReference>
<gene>
    <name evidence="2" type="ORF">GM658_18810</name>
</gene>
<reference evidence="2 3" key="1">
    <citation type="submission" date="2019-11" db="EMBL/GenBank/DDBJ databases">
        <title>Type strains purchased from KCTC, JCM and DSMZ.</title>
        <authorList>
            <person name="Lu H."/>
        </authorList>
    </citation>
    <scope>NUCLEOTIDE SEQUENCE [LARGE SCALE GENOMIC DNA]</scope>
    <source>
        <strain evidence="2 3">JCM 31587</strain>
    </source>
</reference>
<dbReference type="AlphaFoldDB" id="A0A6L6QKE8"/>
<keyword evidence="3" id="KW-1185">Reference proteome</keyword>
<evidence type="ECO:0008006" key="4">
    <source>
        <dbReference type="Google" id="ProtNLM"/>
    </source>
</evidence>
<dbReference type="Proteomes" id="UP000472320">
    <property type="component" value="Unassembled WGS sequence"/>
</dbReference>
<comment type="caution">
    <text evidence="2">The sequence shown here is derived from an EMBL/GenBank/DDBJ whole genome shotgun (WGS) entry which is preliminary data.</text>
</comment>
<dbReference type="OrthoDB" id="9154883at2"/>
<evidence type="ECO:0000313" key="2">
    <source>
        <dbReference type="EMBL" id="MTW12665.1"/>
    </source>
</evidence>
<evidence type="ECO:0000313" key="3">
    <source>
        <dbReference type="Proteomes" id="UP000472320"/>
    </source>
</evidence>
<name>A0A6L6QKE8_9BURK</name>
<feature type="chain" id="PRO_5026879755" description="DUF2946 domain-containing protein" evidence="1">
    <location>
        <begin position="29"/>
        <end position="116"/>
    </location>
</feature>
<protein>
    <recommendedName>
        <fullName evidence="4">DUF2946 domain-containing protein</fullName>
    </recommendedName>
</protein>
<accession>A0A6L6QKE8</accession>
<organism evidence="2 3">
    <name type="scientific">Massilia eburnea</name>
    <dbReference type="NCBI Taxonomy" id="1776165"/>
    <lineage>
        <taxon>Bacteria</taxon>
        <taxon>Pseudomonadati</taxon>
        <taxon>Pseudomonadota</taxon>
        <taxon>Betaproteobacteria</taxon>
        <taxon>Burkholderiales</taxon>
        <taxon>Oxalobacteraceae</taxon>
        <taxon>Telluria group</taxon>
        <taxon>Massilia</taxon>
    </lineage>
</organism>
<proteinExistence type="predicted"/>
<sequence>MKKANRHFLHVLLAVLLVLSQQLGMAHAVSHWSDFRRSSEQQNANDVDGSGISAGLALDHSCSECAAFASLASAIHTPSFTFPSVDYCAPQAGVALPQLTDARTVRAYDSRAPPLA</sequence>
<dbReference type="RefSeq" id="WP_155455592.1">
    <property type="nucleotide sequence ID" value="NZ_WNKX01000015.1"/>
</dbReference>
<keyword evidence="1" id="KW-0732">Signal</keyword>
<evidence type="ECO:0000256" key="1">
    <source>
        <dbReference type="SAM" id="SignalP"/>
    </source>
</evidence>